<dbReference type="InterPro" id="IPR020549">
    <property type="entry name" value="YbeY_CS"/>
</dbReference>
<comment type="similarity">
    <text evidence="2">Belongs to the endoribonuclease YbeY family.</text>
</comment>
<keyword evidence="3" id="KW-0540">Nuclease</keyword>
<organism evidence="9 10">
    <name type="scientific">Aphanomyces stellatus</name>
    <dbReference type="NCBI Taxonomy" id="120398"/>
    <lineage>
        <taxon>Eukaryota</taxon>
        <taxon>Sar</taxon>
        <taxon>Stramenopiles</taxon>
        <taxon>Oomycota</taxon>
        <taxon>Saprolegniomycetes</taxon>
        <taxon>Saprolegniales</taxon>
        <taxon>Verrucalvaceae</taxon>
        <taxon>Aphanomyces</taxon>
    </lineage>
</organism>
<evidence type="ECO:0000256" key="2">
    <source>
        <dbReference type="ARBA" id="ARBA00010875"/>
    </source>
</evidence>
<dbReference type="InterPro" id="IPR002036">
    <property type="entry name" value="YbeY"/>
</dbReference>
<reference evidence="9 10" key="1">
    <citation type="submission" date="2019-03" db="EMBL/GenBank/DDBJ databases">
        <authorList>
            <person name="Gaulin E."/>
            <person name="Dumas B."/>
        </authorList>
    </citation>
    <scope>NUCLEOTIDE SEQUENCE [LARGE SCALE GENOMIC DNA]</scope>
    <source>
        <strain evidence="9">CBS 568.67</strain>
    </source>
</reference>
<evidence type="ECO:0000256" key="1">
    <source>
        <dbReference type="ARBA" id="ARBA00001947"/>
    </source>
</evidence>
<dbReference type="GO" id="GO:0006364">
    <property type="term" value="P:rRNA processing"/>
    <property type="evidence" value="ECO:0007669"/>
    <property type="project" value="InterPro"/>
</dbReference>
<dbReference type="GO" id="GO:0004519">
    <property type="term" value="F:endonuclease activity"/>
    <property type="evidence" value="ECO:0007669"/>
    <property type="project" value="UniProtKB-KW"/>
</dbReference>
<dbReference type="OrthoDB" id="27226at2759"/>
<dbReference type="GO" id="GO:0004222">
    <property type="term" value="F:metalloendopeptidase activity"/>
    <property type="evidence" value="ECO:0007669"/>
    <property type="project" value="InterPro"/>
</dbReference>
<keyword evidence="10" id="KW-1185">Reference proteome</keyword>
<dbReference type="AlphaFoldDB" id="A0A485LK85"/>
<evidence type="ECO:0000256" key="4">
    <source>
        <dbReference type="ARBA" id="ARBA00022723"/>
    </source>
</evidence>
<accession>A0A485LK85</accession>
<evidence type="ECO:0000256" key="5">
    <source>
        <dbReference type="ARBA" id="ARBA00022759"/>
    </source>
</evidence>
<evidence type="ECO:0000313" key="10">
    <source>
        <dbReference type="Proteomes" id="UP000332933"/>
    </source>
</evidence>
<dbReference type="GO" id="GO:0046872">
    <property type="term" value="F:metal ion binding"/>
    <property type="evidence" value="ECO:0007669"/>
    <property type="project" value="UniProtKB-KW"/>
</dbReference>
<dbReference type="Pfam" id="PF02130">
    <property type="entry name" value="YbeY"/>
    <property type="match status" value="1"/>
</dbReference>
<evidence type="ECO:0000313" key="8">
    <source>
        <dbReference type="EMBL" id="KAF0686491.1"/>
    </source>
</evidence>
<dbReference type="SUPFAM" id="SSF55486">
    <property type="entry name" value="Metalloproteases ('zincins'), catalytic domain"/>
    <property type="match status" value="1"/>
</dbReference>
<evidence type="ECO:0000256" key="7">
    <source>
        <dbReference type="ARBA" id="ARBA00022833"/>
    </source>
</evidence>
<dbReference type="PANTHER" id="PTHR46986">
    <property type="entry name" value="ENDORIBONUCLEASE YBEY, CHLOROPLASTIC"/>
    <property type="match status" value="1"/>
</dbReference>
<protein>
    <submittedName>
        <fullName evidence="9">Aste57867_21678 protein</fullName>
    </submittedName>
</protein>
<sequence>MVIVSKVLRQHYGGKLPLNTTKLNAQLNAMLLALRLPGGRWDAGLLLTTDKHINFLNKTHRGKDKSTDILSFPNYKVEVPGVLPAVRSESARYLGDMFLSVPYIEAYCRDNETTLDERMPILVGHGLCHLMGYDHETDEDFATMSEREDALLADYVRHLPSQYRRTKSRSNNNDI</sequence>
<name>A0A485LK85_9STRA</name>
<dbReference type="Proteomes" id="UP000332933">
    <property type="component" value="Unassembled WGS sequence"/>
</dbReference>
<keyword evidence="5" id="KW-0255">Endonuclease</keyword>
<dbReference type="EMBL" id="CAADRA010007019">
    <property type="protein sequence ID" value="VFT98347.1"/>
    <property type="molecule type" value="Genomic_DNA"/>
</dbReference>
<dbReference type="NCBIfam" id="TIGR00043">
    <property type="entry name" value="rRNA maturation RNase YbeY"/>
    <property type="match status" value="1"/>
</dbReference>
<dbReference type="PROSITE" id="PS01306">
    <property type="entry name" value="UPF0054"/>
    <property type="match status" value="1"/>
</dbReference>
<evidence type="ECO:0000256" key="6">
    <source>
        <dbReference type="ARBA" id="ARBA00022801"/>
    </source>
</evidence>
<evidence type="ECO:0000313" key="9">
    <source>
        <dbReference type="EMBL" id="VFT98347.1"/>
    </source>
</evidence>
<dbReference type="Gene3D" id="3.40.390.30">
    <property type="entry name" value="Metalloproteases ('zincins'), catalytic domain"/>
    <property type="match status" value="1"/>
</dbReference>
<dbReference type="PANTHER" id="PTHR46986:SF1">
    <property type="entry name" value="ENDORIBONUCLEASE YBEY, CHLOROPLASTIC"/>
    <property type="match status" value="1"/>
</dbReference>
<keyword evidence="4" id="KW-0479">Metal-binding</keyword>
<proteinExistence type="inferred from homology"/>
<keyword evidence="7" id="KW-0862">Zinc</keyword>
<dbReference type="HAMAP" id="MF_00009">
    <property type="entry name" value="Endoribonucl_YbeY"/>
    <property type="match status" value="1"/>
</dbReference>
<evidence type="ECO:0000256" key="3">
    <source>
        <dbReference type="ARBA" id="ARBA00022722"/>
    </source>
</evidence>
<dbReference type="EMBL" id="VJMH01006993">
    <property type="protein sequence ID" value="KAF0686491.1"/>
    <property type="molecule type" value="Genomic_DNA"/>
</dbReference>
<comment type="cofactor">
    <cofactor evidence="1">
        <name>Zn(2+)</name>
        <dbReference type="ChEBI" id="CHEBI:29105"/>
    </cofactor>
</comment>
<keyword evidence="6" id="KW-0378">Hydrolase</keyword>
<dbReference type="InterPro" id="IPR023091">
    <property type="entry name" value="MetalPrtase_cat_dom_sf_prd"/>
</dbReference>
<gene>
    <name evidence="9" type="primary">Aste57867_21678</name>
    <name evidence="8" type="ORF">As57867_021609</name>
    <name evidence="9" type="ORF">ASTE57867_21678</name>
</gene>
<reference evidence="8" key="2">
    <citation type="submission" date="2019-06" db="EMBL/GenBank/DDBJ databases">
        <title>Genomics analysis of Aphanomyces spp. identifies a new class of oomycete effector associated with host adaptation.</title>
        <authorList>
            <person name="Gaulin E."/>
        </authorList>
    </citation>
    <scope>NUCLEOTIDE SEQUENCE</scope>
    <source>
        <strain evidence="8">CBS 578.67</strain>
    </source>
</reference>